<comment type="caution">
    <text evidence="8">The sequence shown here is derived from an EMBL/GenBank/DDBJ whole genome shotgun (WGS) entry which is preliminary data.</text>
</comment>
<evidence type="ECO:0000256" key="4">
    <source>
        <dbReference type="ARBA" id="ARBA00022801"/>
    </source>
</evidence>
<keyword evidence="4" id="KW-0378">Hydrolase</keyword>
<dbReference type="EMBL" id="JBBPBK010000004">
    <property type="protein sequence ID" value="KAK9286755.1"/>
    <property type="molecule type" value="Genomic_DNA"/>
</dbReference>
<dbReference type="GO" id="GO:0033962">
    <property type="term" value="P:P-body assembly"/>
    <property type="evidence" value="ECO:0007669"/>
    <property type="project" value="TreeGrafter"/>
</dbReference>
<dbReference type="GO" id="GO:0006508">
    <property type="term" value="P:proteolysis"/>
    <property type="evidence" value="ECO:0007669"/>
    <property type="project" value="UniProtKB-KW"/>
</dbReference>
<sequence length="555" mass="62440">MERRIGEAQFEQIKQALKGKILPAIHPENIRVRLIAKDIIEALQRGLRREEGWSELGYALEVPVRVHEGSGRETILALVDSKEENLEGMWRKEDEILDASWVHQSRKKGEKRRSQPTTEHLEGLNWEVLVVNELVVNAFCLPGGKIVVFTGLLEHFRADAEIATIIGHEVGHAVARHAAETITKNLWLAILQLILYQFIMPDLAHAMSALLLRFLSPAETIIRWLMIMCTTGNRCFHGYKKFGLLLFTKKIIACLCTLARMGLYPLDENLRKRGMVQDGGTQLERRRQYLLKGLAASLQLVDPFSKSGHTVKLAPKDDLPFLRFVSLPKGRKLLSRYLQLIPPAADLARIVYMAIFRHLRSLFGKLSFDSGAFEATTNLANTISSCVNGMDLRGLSFCLVAVVCSSEQPPPLRRLGSRTGDGAAMILISVLEKATELITDSHAAGKFSMPTCALWQASFDAFFDLLTKYCGNKYDTIVKSFTETQPSKEKVARAICQEMPVELLRASHRHTNEGQRKLLSDFAQRSMLVTRFNAHRGRSGQKIISESVRPIWTKS</sequence>
<keyword evidence="3" id="KW-0479">Metal-binding</keyword>
<dbReference type="GO" id="GO:0000932">
    <property type="term" value="C:P-body"/>
    <property type="evidence" value="ECO:0007669"/>
    <property type="project" value="TreeGrafter"/>
</dbReference>
<gene>
    <name evidence="8" type="ORF">L1049_015159</name>
</gene>
<dbReference type="GO" id="GO:0046872">
    <property type="term" value="F:metal ion binding"/>
    <property type="evidence" value="ECO:0007669"/>
    <property type="project" value="UniProtKB-KW"/>
</dbReference>
<keyword evidence="6" id="KW-0482">Metalloprotease</keyword>
<dbReference type="AlphaFoldDB" id="A0AAP0RX47"/>
<dbReference type="Pfam" id="PF01435">
    <property type="entry name" value="Peptidase_M48"/>
    <property type="match status" value="1"/>
</dbReference>
<dbReference type="GO" id="GO:0004222">
    <property type="term" value="F:metalloendopeptidase activity"/>
    <property type="evidence" value="ECO:0007669"/>
    <property type="project" value="InterPro"/>
</dbReference>
<evidence type="ECO:0000256" key="6">
    <source>
        <dbReference type="ARBA" id="ARBA00023049"/>
    </source>
</evidence>
<reference evidence="8 9" key="1">
    <citation type="journal article" date="2024" name="Plant J.">
        <title>Genome sequences and population genomics reveal climatic adaptation and genomic divergence between two closely related sweetgum species.</title>
        <authorList>
            <person name="Xu W.Q."/>
            <person name="Ren C.Q."/>
            <person name="Zhang X.Y."/>
            <person name="Comes H.P."/>
            <person name="Liu X.H."/>
            <person name="Li Y.G."/>
            <person name="Kettle C.J."/>
            <person name="Jalonen R."/>
            <person name="Gaisberger H."/>
            <person name="Ma Y.Z."/>
            <person name="Qiu Y.X."/>
        </authorList>
    </citation>
    <scope>NUCLEOTIDE SEQUENCE [LARGE SCALE GENOMIC DNA]</scope>
    <source>
        <strain evidence="8">Hangzhou</strain>
    </source>
</reference>
<evidence type="ECO:0000313" key="8">
    <source>
        <dbReference type="EMBL" id="KAK9286755.1"/>
    </source>
</evidence>
<dbReference type="GO" id="GO:0000290">
    <property type="term" value="P:deadenylation-dependent decapping of nuclear-transcribed mRNA"/>
    <property type="evidence" value="ECO:0007669"/>
    <property type="project" value="InterPro"/>
</dbReference>
<accession>A0AAP0RX47</accession>
<name>A0AAP0RX47_LIQFO</name>
<dbReference type="PANTHER" id="PTHR21551:SF24">
    <property type="entry name" value="PROTEIN PAT1 HOMOLOG 2"/>
    <property type="match status" value="1"/>
</dbReference>
<evidence type="ECO:0000259" key="7">
    <source>
        <dbReference type="Pfam" id="PF01435"/>
    </source>
</evidence>
<keyword evidence="5" id="KW-0862">Zinc</keyword>
<evidence type="ECO:0000256" key="2">
    <source>
        <dbReference type="ARBA" id="ARBA00022670"/>
    </source>
</evidence>
<protein>
    <recommendedName>
        <fullName evidence="7">Peptidase M48 domain-containing protein</fullName>
    </recommendedName>
</protein>
<evidence type="ECO:0000256" key="1">
    <source>
        <dbReference type="ARBA" id="ARBA00001947"/>
    </source>
</evidence>
<dbReference type="InterPro" id="IPR039900">
    <property type="entry name" value="Pat1-like"/>
</dbReference>
<dbReference type="GO" id="GO:0003723">
    <property type="term" value="F:RNA binding"/>
    <property type="evidence" value="ECO:0007669"/>
    <property type="project" value="TreeGrafter"/>
</dbReference>
<dbReference type="Proteomes" id="UP001415857">
    <property type="component" value="Unassembled WGS sequence"/>
</dbReference>
<evidence type="ECO:0000256" key="3">
    <source>
        <dbReference type="ARBA" id="ARBA00022723"/>
    </source>
</evidence>
<keyword evidence="9" id="KW-1185">Reference proteome</keyword>
<dbReference type="PANTHER" id="PTHR21551">
    <property type="entry name" value="TOPOISOMERASE II-ASSOCIATED PROTEIN PAT1"/>
    <property type="match status" value="1"/>
</dbReference>
<proteinExistence type="predicted"/>
<comment type="cofactor">
    <cofactor evidence="1">
        <name>Zn(2+)</name>
        <dbReference type="ChEBI" id="CHEBI:29105"/>
    </cofactor>
</comment>
<organism evidence="8 9">
    <name type="scientific">Liquidambar formosana</name>
    <name type="common">Formosan gum</name>
    <dbReference type="NCBI Taxonomy" id="63359"/>
    <lineage>
        <taxon>Eukaryota</taxon>
        <taxon>Viridiplantae</taxon>
        <taxon>Streptophyta</taxon>
        <taxon>Embryophyta</taxon>
        <taxon>Tracheophyta</taxon>
        <taxon>Spermatophyta</taxon>
        <taxon>Magnoliopsida</taxon>
        <taxon>eudicotyledons</taxon>
        <taxon>Gunneridae</taxon>
        <taxon>Pentapetalae</taxon>
        <taxon>Saxifragales</taxon>
        <taxon>Altingiaceae</taxon>
        <taxon>Liquidambar</taxon>
    </lineage>
</organism>
<feature type="domain" description="Peptidase M48" evidence="7">
    <location>
        <begin position="123"/>
        <end position="203"/>
    </location>
</feature>
<evidence type="ECO:0000256" key="5">
    <source>
        <dbReference type="ARBA" id="ARBA00022833"/>
    </source>
</evidence>
<evidence type="ECO:0000313" key="9">
    <source>
        <dbReference type="Proteomes" id="UP001415857"/>
    </source>
</evidence>
<keyword evidence="2" id="KW-0645">Protease</keyword>
<dbReference type="InterPro" id="IPR001915">
    <property type="entry name" value="Peptidase_M48"/>
</dbReference>
<dbReference type="Gene3D" id="3.30.2010.10">
    <property type="entry name" value="Metalloproteases ('zincins'), catalytic domain"/>
    <property type="match status" value="1"/>
</dbReference>